<name>A0A1I1WJH9_9BACT</name>
<feature type="domain" description="Protein kinase" evidence="5">
    <location>
        <begin position="66"/>
        <end position="325"/>
    </location>
</feature>
<evidence type="ECO:0000259" key="6">
    <source>
        <dbReference type="PROSITE" id="PS50125"/>
    </source>
</evidence>
<evidence type="ECO:0000256" key="4">
    <source>
        <dbReference type="PROSITE-ProRule" id="PRU10141"/>
    </source>
</evidence>
<dbReference type="PROSITE" id="PS00108">
    <property type="entry name" value="PROTEIN_KINASE_ST"/>
    <property type="match status" value="1"/>
</dbReference>
<dbReference type="GO" id="GO:0005737">
    <property type="term" value="C:cytoplasm"/>
    <property type="evidence" value="ECO:0007669"/>
    <property type="project" value="TreeGrafter"/>
</dbReference>
<organism evidence="7 8">
    <name type="scientific">Nannocystis exedens</name>
    <dbReference type="NCBI Taxonomy" id="54"/>
    <lineage>
        <taxon>Bacteria</taxon>
        <taxon>Pseudomonadati</taxon>
        <taxon>Myxococcota</taxon>
        <taxon>Polyangia</taxon>
        <taxon>Nannocystales</taxon>
        <taxon>Nannocystaceae</taxon>
        <taxon>Nannocystis</taxon>
    </lineage>
</organism>
<dbReference type="NCBIfam" id="TIGR03903">
    <property type="entry name" value="TOMM_kin_cyc"/>
    <property type="match status" value="1"/>
</dbReference>
<accession>A0A1I1WJH9</accession>
<dbReference type="Gene3D" id="1.25.40.10">
    <property type="entry name" value="Tetratricopeptide repeat domain"/>
    <property type="match status" value="1"/>
</dbReference>
<evidence type="ECO:0000256" key="2">
    <source>
        <dbReference type="ARBA" id="ARBA00022741"/>
    </source>
</evidence>
<keyword evidence="2 4" id="KW-0547">Nucleotide-binding</keyword>
<dbReference type="Gene3D" id="1.10.510.10">
    <property type="entry name" value="Transferase(Phosphotransferase) domain 1"/>
    <property type="match status" value="1"/>
</dbReference>
<evidence type="ECO:0000259" key="5">
    <source>
        <dbReference type="PROSITE" id="PS50011"/>
    </source>
</evidence>
<keyword evidence="8" id="KW-1185">Reference proteome</keyword>
<feature type="binding site" evidence="4">
    <location>
        <position position="95"/>
    </location>
    <ligand>
        <name>ATP</name>
        <dbReference type="ChEBI" id="CHEBI:30616"/>
    </ligand>
</feature>
<comment type="subcellular location">
    <subcellularLocation>
        <location evidence="1">Membrane</location>
        <topology evidence="1">Single-pass membrane protein</topology>
    </subcellularLocation>
</comment>
<dbReference type="Gene3D" id="3.40.50.300">
    <property type="entry name" value="P-loop containing nucleotide triphosphate hydrolases"/>
    <property type="match status" value="1"/>
</dbReference>
<dbReference type="InterPro" id="IPR041664">
    <property type="entry name" value="AAA_16"/>
</dbReference>
<dbReference type="EMBL" id="FOMX01000006">
    <property type="protein sequence ID" value="SFD95307.1"/>
    <property type="molecule type" value="Genomic_DNA"/>
</dbReference>
<evidence type="ECO:0000256" key="3">
    <source>
        <dbReference type="ARBA" id="ARBA00022840"/>
    </source>
</evidence>
<dbReference type="InterPro" id="IPR023889">
    <property type="entry name" value="TOMM_kin_cyc"/>
</dbReference>
<evidence type="ECO:0000313" key="7">
    <source>
        <dbReference type="EMBL" id="SFD95307.1"/>
    </source>
</evidence>
<dbReference type="GO" id="GO:0004672">
    <property type="term" value="F:protein kinase activity"/>
    <property type="evidence" value="ECO:0007669"/>
    <property type="project" value="InterPro"/>
</dbReference>
<dbReference type="SUPFAM" id="SSF55073">
    <property type="entry name" value="Nucleotide cyclase"/>
    <property type="match status" value="1"/>
</dbReference>
<evidence type="ECO:0000256" key="1">
    <source>
        <dbReference type="ARBA" id="ARBA00004167"/>
    </source>
</evidence>
<dbReference type="Gene3D" id="3.30.200.20">
    <property type="entry name" value="Phosphorylase Kinase, domain 1"/>
    <property type="match status" value="1"/>
</dbReference>
<dbReference type="SUPFAM" id="SSF52540">
    <property type="entry name" value="P-loop containing nucleoside triphosphate hydrolases"/>
    <property type="match status" value="1"/>
</dbReference>
<dbReference type="Gene3D" id="3.30.70.1230">
    <property type="entry name" value="Nucleotide cyclase"/>
    <property type="match status" value="1"/>
</dbReference>
<dbReference type="STRING" id="54.SAMN02745121_02426"/>
<dbReference type="InterPro" id="IPR001054">
    <property type="entry name" value="A/G_cyclase"/>
</dbReference>
<dbReference type="SUPFAM" id="SSF56112">
    <property type="entry name" value="Protein kinase-like (PK-like)"/>
    <property type="match status" value="1"/>
</dbReference>
<dbReference type="PANTHER" id="PTHR16305:SF28">
    <property type="entry name" value="GUANYLATE CYCLASE DOMAIN-CONTAINING PROTEIN"/>
    <property type="match status" value="1"/>
</dbReference>
<dbReference type="Pfam" id="PF00069">
    <property type="entry name" value="Pkinase"/>
    <property type="match status" value="1"/>
</dbReference>
<dbReference type="Pfam" id="PF13191">
    <property type="entry name" value="AAA_16"/>
    <property type="match status" value="1"/>
</dbReference>
<evidence type="ECO:0000313" key="8">
    <source>
        <dbReference type="Proteomes" id="UP000199400"/>
    </source>
</evidence>
<dbReference type="GO" id="GO:0004016">
    <property type="term" value="F:adenylate cyclase activity"/>
    <property type="evidence" value="ECO:0007669"/>
    <property type="project" value="TreeGrafter"/>
</dbReference>
<dbReference type="Proteomes" id="UP000199400">
    <property type="component" value="Unassembled WGS sequence"/>
</dbReference>
<protein>
    <submittedName>
        <fullName evidence="7">TOMM system kinase/cyclase fusion protein</fullName>
    </submittedName>
</protein>
<sequence>MKDTIAPSGLEGTLLGQTVTRWSGGAAELLSDAEETTILHGAGEKPGFMPLAKKGDRIGGEDGQRFELLERLGAGGMGVVYLARDRLLDRPVAIKFILQAPTDDSGRELVERFRAEARASARLSHENIVRVFDLGSAAGVPFLVMEYLEGRPLDAVLAEGPLEARRVVEVIIDIVRGLSHAHRASIVHRDLKPANVFVTRDGRAKIVDFGLASVVAGRADHPTSPLSGTPRYMSPEQWRGEDQDGRTDLWSVGVMLFEMLSGHSPFWRDHLSEVRANVLSEAPAPLLRAYRPELPELAETVAARALAKDVARRFGTAEELLDALVGLELALARPVRAGEEPSERPRARRGSERRQVTLLSCSLVEALALAEVMDADAYADLLDGFLDICATVARQLDGTVVAAHGGHALVCFGWPAAHEDDAERALRAGFLIVDSVRGLAGSGGAALAARIGICSGSVVADKREHEAAPRLLGELPHVATWLEGQAAPHEILLSGRARALVRGTIEVEARGERRPTGGGRTIEVLRALRPSRTVSRFDRTAHELTPLVGREAEIDALRRLWAHVREGRGQFVLLSGEAGLGKSRLVQTLRAYTVGEAHQRLVCQCWPHFRNSALHPLLEATMRAMDIDPEASAGERLARVEAALAGLRVPLQETVPLFAAVLSIPLDERYTAPQLSPDLLKNRVQEALIRTVLALAAQRPTLLVVEDLHWSDQSTLELLELLVTRMEEAPLMVVATSRPDLLPNWPARPHLHRLALRRLSPNQTAAMVALAARGQALPEELVEQLVARADGIPLFVEEITQTAAEVWQREGRESDVRKASSALAAIPATLQELLLARLDRLQEAGREAAQLGAVLGRDFTYALLRRASDRDEETLRTGLMQLVEAGIVRVEGSEQAARYVFRHALIQEAALGSLLRPRRQYLHQQATRAILGHFPELAELQPELLAHHFVEAGDCERAIEWLEKAGQKAVQRSANTDAVSHYSRAIALLRDRPEGDARDRKELALQLALGAPLMSIRGYAAPEVHDTYARARELCRRAGDDAQLFPSVLELWQFYMVGGAAEISANLGRQLVAQAETTDNRTMLMLAYRALGTSQMLLGEIAGCRELTEKGLALYDRREHGKLALRYGQDPGVTNGLYLGWVLWFLGYPDQAVTRAREALALAHEIEHPLSIAFAMNYLATIHNYRGEFDAARDLADRAERVATEHKLQLWLAMCQIQRGWAQLGVGEREAGATELAEGVARWTKTGAKAGISFFQAAAIWGLWRAGRHDEAMRKVDEVEEFMRRSGERFFEAEVLRLRGELLLSTGMTSGTRTAEDCFRRGLEVARRQQARAWELRLALSQARLLVLRGSPGEARELVSGVYGWFTEGLETADLREARALLERLG</sequence>
<dbReference type="GO" id="GO:0016020">
    <property type="term" value="C:membrane"/>
    <property type="evidence" value="ECO:0007669"/>
    <property type="project" value="UniProtKB-SubCell"/>
</dbReference>
<dbReference type="SMART" id="SM00220">
    <property type="entry name" value="S_TKc"/>
    <property type="match status" value="1"/>
</dbReference>
<keyword evidence="7" id="KW-0418">Kinase</keyword>
<dbReference type="InterPro" id="IPR027417">
    <property type="entry name" value="P-loop_NTPase"/>
</dbReference>
<dbReference type="RefSeq" id="WP_170135432.1">
    <property type="nucleotide sequence ID" value="NZ_FOMX01000006.1"/>
</dbReference>
<dbReference type="CDD" id="cd14014">
    <property type="entry name" value="STKc_PknB_like"/>
    <property type="match status" value="1"/>
</dbReference>
<dbReference type="InterPro" id="IPR008271">
    <property type="entry name" value="Ser/Thr_kinase_AS"/>
</dbReference>
<dbReference type="PROSITE" id="PS50011">
    <property type="entry name" value="PROTEIN_KINASE_DOM"/>
    <property type="match status" value="1"/>
</dbReference>
<dbReference type="InterPro" id="IPR000719">
    <property type="entry name" value="Prot_kinase_dom"/>
</dbReference>
<keyword evidence="3 4" id="KW-0067">ATP-binding</keyword>
<dbReference type="SUPFAM" id="SSF48452">
    <property type="entry name" value="TPR-like"/>
    <property type="match status" value="1"/>
</dbReference>
<dbReference type="CDD" id="cd07302">
    <property type="entry name" value="CHD"/>
    <property type="match status" value="1"/>
</dbReference>
<reference evidence="8" key="1">
    <citation type="submission" date="2016-10" db="EMBL/GenBank/DDBJ databases">
        <authorList>
            <person name="Varghese N."/>
            <person name="Submissions S."/>
        </authorList>
    </citation>
    <scope>NUCLEOTIDE SEQUENCE [LARGE SCALE GENOMIC DNA]</scope>
    <source>
        <strain evidence="8">ATCC 25963</strain>
    </source>
</reference>
<dbReference type="GO" id="GO:0035556">
    <property type="term" value="P:intracellular signal transduction"/>
    <property type="evidence" value="ECO:0007669"/>
    <property type="project" value="InterPro"/>
</dbReference>
<dbReference type="InterPro" id="IPR011009">
    <property type="entry name" value="Kinase-like_dom_sf"/>
</dbReference>
<dbReference type="GO" id="GO:0005524">
    <property type="term" value="F:ATP binding"/>
    <property type="evidence" value="ECO:0007669"/>
    <property type="project" value="UniProtKB-UniRule"/>
</dbReference>
<gene>
    <name evidence="7" type="ORF">SAMN02745121_02426</name>
</gene>
<dbReference type="InterPro" id="IPR017441">
    <property type="entry name" value="Protein_kinase_ATP_BS"/>
</dbReference>
<dbReference type="PANTHER" id="PTHR16305">
    <property type="entry name" value="TESTICULAR SOLUBLE ADENYLYL CYCLASE"/>
    <property type="match status" value="1"/>
</dbReference>
<proteinExistence type="predicted"/>
<keyword evidence="7" id="KW-0808">Transferase</keyword>
<feature type="domain" description="Guanylate cyclase" evidence="6">
    <location>
        <begin position="357"/>
        <end position="483"/>
    </location>
</feature>
<dbReference type="InterPro" id="IPR011990">
    <property type="entry name" value="TPR-like_helical_dom_sf"/>
</dbReference>
<dbReference type="PROSITE" id="PS50125">
    <property type="entry name" value="GUANYLATE_CYCLASE_2"/>
    <property type="match status" value="1"/>
</dbReference>
<dbReference type="InterPro" id="IPR029787">
    <property type="entry name" value="Nucleotide_cyclase"/>
</dbReference>
<dbReference type="PROSITE" id="PS00107">
    <property type="entry name" value="PROTEIN_KINASE_ATP"/>
    <property type="match status" value="1"/>
</dbReference>
<dbReference type="GO" id="GO:0009190">
    <property type="term" value="P:cyclic nucleotide biosynthetic process"/>
    <property type="evidence" value="ECO:0007669"/>
    <property type="project" value="InterPro"/>
</dbReference>